<accession>A0A8J1T9Q3</accession>
<comment type="caution">
    <text evidence="2">The sequence shown here is derived from an EMBL/GenBank/DDBJ whole genome shotgun (WGS) entry which is preliminary data.</text>
</comment>
<dbReference type="OrthoDB" id="194358at2759"/>
<reference evidence="2" key="1">
    <citation type="submission" date="2022-03" db="EMBL/GenBank/DDBJ databases">
        <authorList>
            <person name="Martin C."/>
        </authorList>
    </citation>
    <scope>NUCLEOTIDE SEQUENCE</scope>
</reference>
<dbReference type="EMBL" id="CAIIXF020000011">
    <property type="protein sequence ID" value="CAH1800241.1"/>
    <property type="molecule type" value="Genomic_DNA"/>
</dbReference>
<protein>
    <submittedName>
        <fullName evidence="2">Uncharacterized protein</fullName>
    </submittedName>
</protein>
<gene>
    <name evidence="2" type="ORF">OFUS_LOCUS24156</name>
</gene>
<dbReference type="InterPro" id="IPR002110">
    <property type="entry name" value="Ankyrin_rpt"/>
</dbReference>
<dbReference type="SUPFAM" id="SSF48403">
    <property type="entry name" value="Ankyrin repeat"/>
    <property type="match status" value="1"/>
</dbReference>
<dbReference type="InterPro" id="IPR036770">
    <property type="entry name" value="Ankyrin_rpt-contain_sf"/>
</dbReference>
<dbReference type="PROSITE" id="PS50297">
    <property type="entry name" value="ANK_REP_REGION"/>
    <property type="match status" value="1"/>
</dbReference>
<evidence type="ECO:0000256" key="1">
    <source>
        <dbReference type="SAM" id="MobiDB-lite"/>
    </source>
</evidence>
<proteinExistence type="predicted"/>
<feature type="non-terminal residue" evidence="2">
    <location>
        <position position="1"/>
    </location>
</feature>
<evidence type="ECO:0000313" key="3">
    <source>
        <dbReference type="Proteomes" id="UP000749559"/>
    </source>
</evidence>
<organism evidence="2 3">
    <name type="scientific">Owenia fusiformis</name>
    <name type="common">Polychaete worm</name>
    <dbReference type="NCBI Taxonomy" id="6347"/>
    <lineage>
        <taxon>Eukaryota</taxon>
        <taxon>Metazoa</taxon>
        <taxon>Spiralia</taxon>
        <taxon>Lophotrochozoa</taxon>
        <taxon>Annelida</taxon>
        <taxon>Polychaeta</taxon>
        <taxon>Sedentaria</taxon>
        <taxon>Canalipalpata</taxon>
        <taxon>Sabellida</taxon>
        <taxon>Oweniida</taxon>
        <taxon>Oweniidae</taxon>
        <taxon>Owenia</taxon>
    </lineage>
</organism>
<sequence>CCLQMADGEHFQNLSNFQQDLSLAAANGDITLLRRLLEKGCDPNKKSADGMSPLAIAAFWGYAEIAQVLLEDGADVNATNGGTLWTPLHCAAFQGHGKVIMRLMEKQPNLTLRDNNERTAADFASALDSIWSFFAAAGCERTPKADLIKLNIVQKVKTEDPGLSRSDYAHFSRPGSAYAMRPQPMRGYSDPNMEVASITGDVLASMPEEPETKNSDSPNILHMWNN</sequence>
<dbReference type="PANTHER" id="PTHR24171:SF9">
    <property type="entry name" value="ANKYRIN REPEAT DOMAIN-CONTAINING PROTEIN 39"/>
    <property type="match status" value="1"/>
</dbReference>
<dbReference type="Gene3D" id="1.25.40.20">
    <property type="entry name" value="Ankyrin repeat-containing domain"/>
    <property type="match status" value="1"/>
</dbReference>
<feature type="region of interest" description="Disordered" evidence="1">
    <location>
        <begin position="207"/>
        <end position="226"/>
    </location>
</feature>
<evidence type="ECO:0000313" key="2">
    <source>
        <dbReference type="EMBL" id="CAH1800241.1"/>
    </source>
</evidence>
<dbReference type="Pfam" id="PF12796">
    <property type="entry name" value="Ank_2"/>
    <property type="match status" value="1"/>
</dbReference>
<dbReference type="Proteomes" id="UP000749559">
    <property type="component" value="Unassembled WGS sequence"/>
</dbReference>
<dbReference type="PROSITE" id="PS50088">
    <property type="entry name" value="ANK_REPEAT"/>
    <property type="match status" value="3"/>
</dbReference>
<dbReference type="Pfam" id="PF00023">
    <property type="entry name" value="Ank"/>
    <property type="match status" value="1"/>
</dbReference>
<dbReference type="PANTHER" id="PTHR24171">
    <property type="entry name" value="ANKYRIN REPEAT DOMAIN-CONTAINING PROTEIN 39-RELATED"/>
    <property type="match status" value="1"/>
</dbReference>
<keyword evidence="3" id="KW-1185">Reference proteome</keyword>
<dbReference type="SMART" id="SM00248">
    <property type="entry name" value="ANK"/>
    <property type="match status" value="3"/>
</dbReference>
<dbReference type="AlphaFoldDB" id="A0A8J1T9Q3"/>
<name>A0A8J1T9Q3_OWEFU</name>